<gene>
    <name evidence="1" type="ORF">dnl_53240</name>
</gene>
<reference evidence="1" key="1">
    <citation type="journal article" date="2021" name="Microb. Physiol.">
        <title>Proteogenomic Insights into the Physiology of Marine, Sulfate-Reducing, Filamentous Desulfonema limicola and Desulfonema magnum.</title>
        <authorList>
            <person name="Schnaars V."/>
            <person name="Wohlbrand L."/>
            <person name="Scheve S."/>
            <person name="Hinrichs C."/>
            <person name="Reinhardt R."/>
            <person name="Rabus R."/>
        </authorList>
    </citation>
    <scope>NUCLEOTIDE SEQUENCE</scope>
    <source>
        <strain evidence="1">5ac10</strain>
    </source>
</reference>
<dbReference type="Proteomes" id="UP000663720">
    <property type="component" value="Chromosome"/>
</dbReference>
<protein>
    <submittedName>
        <fullName evidence="1">Uncharacterized protein</fullName>
    </submittedName>
</protein>
<dbReference type="AlphaFoldDB" id="A0A975BCP3"/>
<proteinExistence type="predicted"/>
<evidence type="ECO:0000313" key="1">
    <source>
        <dbReference type="EMBL" id="QTA82937.1"/>
    </source>
</evidence>
<dbReference type="RefSeq" id="WP_207688807.1">
    <property type="nucleotide sequence ID" value="NZ_CP061799.1"/>
</dbReference>
<name>A0A975BCP3_9BACT</name>
<organism evidence="1 2">
    <name type="scientific">Desulfonema limicola</name>
    <dbReference type="NCBI Taxonomy" id="45656"/>
    <lineage>
        <taxon>Bacteria</taxon>
        <taxon>Pseudomonadati</taxon>
        <taxon>Thermodesulfobacteriota</taxon>
        <taxon>Desulfobacteria</taxon>
        <taxon>Desulfobacterales</taxon>
        <taxon>Desulfococcaceae</taxon>
        <taxon>Desulfonema</taxon>
    </lineage>
</organism>
<evidence type="ECO:0000313" key="2">
    <source>
        <dbReference type="Proteomes" id="UP000663720"/>
    </source>
</evidence>
<keyword evidence="2" id="KW-1185">Reference proteome</keyword>
<accession>A0A975BCP3</accession>
<sequence>MEALRLYQKPEKGILNIKLPENMAESKELEIIIISLEREVYEKKEKFSPSDYFGIWKNKNIDVDKVCKEMRNEWERDF</sequence>
<dbReference type="KEGG" id="dli:dnl_53240"/>
<dbReference type="EMBL" id="CP061799">
    <property type="protein sequence ID" value="QTA82937.1"/>
    <property type="molecule type" value="Genomic_DNA"/>
</dbReference>